<dbReference type="Proteomes" id="UP000254920">
    <property type="component" value="Unassembled WGS sequence"/>
</dbReference>
<evidence type="ECO:0000313" key="1">
    <source>
        <dbReference type="EMBL" id="SUX10715.1"/>
    </source>
</evidence>
<dbReference type="AlphaFoldDB" id="A0A381DJA3"/>
<dbReference type="STRING" id="32024.GCA_000788295_01829"/>
<proteinExistence type="predicted"/>
<organism evidence="1 2">
    <name type="scientific">Campylobacter sputorum subsp. sputorum</name>
    <dbReference type="NCBI Taxonomy" id="32024"/>
    <lineage>
        <taxon>Bacteria</taxon>
        <taxon>Pseudomonadati</taxon>
        <taxon>Campylobacterota</taxon>
        <taxon>Epsilonproteobacteria</taxon>
        <taxon>Campylobacterales</taxon>
        <taxon>Campylobacteraceae</taxon>
        <taxon>Campylobacter</taxon>
    </lineage>
</organism>
<sequence>MKQTILFCFHPDRIKNFYPLIKFLSKEFEILILTTSKNFKKIEQTDTQSFAKIYFADKANLSFKILSKMQTFLSKYVKFSLAQIALKYVHIGYFINEHKITSKIYKKHHFKALIPHDDRTFRYFIGSIIFAKKHNIPIILPYLYLSGYYTLPMFHNSKYWEKSNLCKYQNYTFKKFSNYGTQKYEEHFYFPAFIIQAQYSYHKFLSKNPFFTGCGTNDIVILDNEITKFHYSKVKEIDMKKVEILGDINLDNLHKSYQNRFTIKEKFKQKYHLDDRKIAIFAAQQLYEHGCSSFDECLADNEFIINSIIQNNIQLIISLHPVMNIANYAHWQQKFPCVIADENLMDFLPIGDIFIHGNSSTAIWAIFCGVKTLNLWFWGDDSIEFFKLYKSMWNLYDRNLTKETIKKLIDTNIDFSDDWNKMARDKVFDGKTKQRYLKLLKSL</sequence>
<name>A0A381DJA3_9BACT</name>
<dbReference type="OrthoDB" id="6770241at2"/>
<evidence type="ECO:0000313" key="2">
    <source>
        <dbReference type="Proteomes" id="UP000254920"/>
    </source>
</evidence>
<reference evidence="1 2" key="1">
    <citation type="submission" date="2018-06" db="EMBL/GenBank/DDBJ databases">
        <authorList>
            <consortium name="Pathogen Informatics"/>
            <person name="Doyle S."/>
        </authorList>
    </citation>
    <scope>NUCLEOTIDE SEQUENCE [LARGE SCALE GENOMIC DNA]</scope>
    <source>
        <strain evidence="1 2">NCTC12475</strain>
    </source>
</reference>
<gene>
    <name evidence="1" type="ORF">NCTC12475_00922</name>
</gene>
<dbReference type="GeneID" id="93091347"/>
<keyword evidence="2" id="KW-1185">Reference proteome</keyword>
<protein>
    <submittedName>
        <fullName evidence="1">Uncharacterized protein</fullName>
    </submittedName>
</protein>
<dbReference type="RefSeq" id="WP_089183096.1">
    <property type="nucleotide sequence ID" value="NZ_CP043427.1"/>
</dbReference>
<accession>A0A381DJA3</accession>
<dbReference type="EMBL" id="UFVD01000001">
    <property type="protein sequence ID" value="SUX10715.1"/>
    <property type="molecule type" value="Genomic_DNA"/>
</dbReference>